<name>A0A3M7QAC9_BRAPC</name>
<protein>
    <submittedName>
        <fullName evidence="2">Uncharacterized protein</fullName>
    </submittedName>
</protein>
<accession>A0A3M7QAC9</accession>
<keyword evidence="1" id="KW-0472">Membrane</keyword>
<keyword evidence="1" id="KW-0812">Transmembrane</keyword>
<sequence>MDVLIPINNINLSWQLLVQTFDLCVAFVVLKVFFLSAEHVQFLATGTFHIFYVKIIKIDILLVMSGAKCLSIGQFRKERRNSRKAITQWSWKAVLKMEYDDSSNSSACSQASINLESWIYLFCHRPLHLMGRSFKNVICSDLVDLKIKIHLSPFNCFLNR</sequence>
<comment type="caution">
    <text evidence="2">The sequence shown here is derived from an EMBL/GenBank/DDBJ whole genome shotgun (WGS) entry which is preliminary data.</text>
</comment>
<keyword evidence="1" id="KW-1133">Transmembrane helix</keyword>
<dbReference type="EMBL" id="REGN01006785">
    <property type="protein sequence ID" value="RNA08283.1"/>
    <property type="molecule type" value="Genomic_DNA"/>
</dbReference>
<feature type="transmembrane region" description="Helical" evidence="1">
    <location>
        <begin position="55"/>
        <end position="75"/>
    </location>
</feature>
<proteinExistence type="predicted"/>
<feature type="transmembrane region" description="Helical" evidence="1">
    <location>
        <begin position="12"/>
        <end position="35"/>
    </location>
</feature>
<dbReference type="AlphaFoldDB" id="A0A3M7QAC9"/>
<reference evidence="2 3" key="1">
    <citation type="journal article" date="2018" name="Sci. Rep.">
        <title>Genomic signatures of local adaptation to the degree of environmental predictability in rotifers.</title>
        <authorList>
            <person name="Franch-Gras L."/>
            <person name="Hahn C."/>
            <person name="Garcia-Roger E.M."/>
            <person name="Carmona M.J."/>
            <person name="Serra M."/>
            <person name="Gomez A."/>
        </authorList>
    </citation>
    <scope>NUCLEOTIDE SEQUENCE [LARGE SCALE GENOMIC DNA]</scope>
    <source>
        <strain evidence="2">HYR1</strain>
    </source>
</reference>
<evidence type="ECO:0000313" key="3">
    <source>
        <dbReference type="Proteomes" id="UP000276133"/>
    </source>
</evidence>
<dbReference type="Proteomes" id="UP000276133">
    <property type="component" value="Unassembled WGS sequence"/>
</dbReference>
<evidence type="ECO:0000256" key="1">
    <source>
        <dbReference type="SAM" id="Phobius"/>
    </source>
</evidence>
<evidence type="ECO:0000313" key="2">
    <source>
        <dbReference type="EMBL" id="RNA08283.1"/>
    </source>
</evidence>
<organism evidence="2 3">
    <name type="scientific">Brachionus plicatilis</name>
    <name type="common">Marine rotifer</name>
    <name type="synonym">Brachionus muelleri</name>
    <dbReference type="NCBI Taxonomy" id="10195"/>
    <lineage>
        <taxon>Eukaryota</taxon>
        <taxon>Metazoa</taxon>
        <taxon>Spiralia</taxon>
        <taxon>Gnathifera</taxon>
        <taxon>Rotifera</taxon>
        <taxon>Eurotatoria</taxon>
        <taxon>Monogononta</taxon>
        <taxon>Pseudotrocha</taxon>
        <taxon>Ploima</taxon>
        <taxon>Brachionidae</taxon>
        <taxon>Brachionus</taxon>
    </lineage>
</organism>
<gene>
    <name evidence="2" type="ORF">BpHYR1_012713</name>
</gene>
<keyword evidence="3" id="KW-1185">Reference proteome</keyword>